<dbReference type="NCBIfam" id="TIGR03062">
    <property type="entry name" value="pip_yhgE_Cterm"/>
    <property type="match status" value="1"/>
</dbReference>
<feature type="domain" description="ABC-2 type transporter transmembrane" evidence="6">
    <location>
        <begin position="15"/>
        <end position="197"/>
    </location>
</feature>
<keyword evidence="8" id="KW-1185">Reference proteome</keyword>
<reference evidence="7 8" key="1">
    <citation type="submission" date="2020-04" db="EMBL/GenBank/DDBJ databases">
        <title>MicrobeNet Type strains.</title>
        <authorList>
            <person name="Nicholson A.C."/>
        </authorList>
    </citation>
    <scope>NUCLEOTIDE SEQUENCE [LARGE SCALE GENOMIC DNA]</scope>
    <source>
        <strain evidence="7 8">ATCC BAA-787</strain>
    </source>
</reference>
<proteinExistence type="predicted"/>
<name>A0ABX1JYN3_9CELL</name>
<dbReference type="InterPro" id="IPR013525">
    <property type="entry name" value="ABC2_TM"/>
</dbReference>
<dbReference type="Proteomes" id="UP000777774">
    <property type="component" value="Unassembled WGS sequence"/>
</dbReference>
<dbReference type="Pfam" id="PF12698">
    <property type="entry name" value="ABC2_membrane_3"/>
    <property type="match status" value="1"/>
</dbReference>
<evidence type="ECO:0000313" key="8">
    <source>
        <dbReference type="Proteomes" id="UP000777774"/>
    </source>
</evidence>
<dbReference type="EMBL" id="JAAXOY010000153">
    <property type="protein sequence ID" value="NKY39445.1"/>
    <property type="molecule type" value="Genomic_DNA"/>
</dbReference>
<organism evidence="7 8">
    <name type="scientific">Cellulomonas septica</name>
    <dbReference type="NCBI Taxonomy" id="285080"/>
    <lineage>
        <taxon>Bacteria</taxon>
        <taxon>Bacillati</taxon>
        <taxon>Actinomycetota</taxon>
        <taxon>Actinomycetes</taxon>
        <taxon>Micrococcales</taxon>
        <taxon>Cellulomonadaceae</taxon>
        <taxon>Cellulomonas</taxon>
    </lineage>
</organism>
<dbReference type="InterPro" id="IPR017501">
    <property type="entry name" value="Phage_infect_YhgE_C"/>
</dbReference>
<evidence type="ECO:0000313" key="7">
    <source>
        <dbReference type="EMBL" id="NKY39445.1"/>
    </source>
</evidence>
<evidence type="ECO:0000256" key="1">
    <source>
        <dbReference type="ARBA" id="ARBA00004141"/>
    </source>
</evidence>
<dbReference type="PANTHER" id="PTHR43077:SF5">
    <property type="entry name" value="PHAGE INFECTION PROTEIN"/>
    <property type="match status" value="1"/>
</dbReference>
<feature type="transmembrane region" description="Helical" evidence="5">
    <location>
        <begin position="179"/>
        <end position="201"/>
    </location>
</feature>
<comment type="caution">
    <text evidence="7">The sequence shown here is derived from an EMBL/GenBank/DDBJ whole genome shotgun (WGS) entry which is preliminary data.</text>
</comment>
<evidence type="ECO:0000256" key="5">
    <source>
        <dbReference type="SAM" id="Phobius"/>
    </source>
</evidence>
<comment type="subcellular location">
    <subcellularLocation>
        <location evidence="1">Membrane</location>
        <topology evidence="1">Multi-pass membrane protein</topology>
    </subcellularLocation>
</comment>
<gene>
    <name evidence="7" type="ORF">HGA02_07860</name>
</gene>
<feature type="transmembrane region" description="Helical" evidence="5">
    <location>
        <begin position="22"/>
        <end position="42"/>
    </location>
</feature>
<sequence length="218" mass="22692">IADPVGLEATDRATAAGFGEGIAPFFLPLALFLGGVVTWMILRPVPPRALTTPARGVRAALSGYAPALVMGIVQVVVLLTVLRVGVGLTPTHPVGALAFTVLVVAAFLAVQQMLLALLGTAAGRIATLALLVLQLASAGGTYPVETSPAFFRALHPLLPMSYGVDGLRALLTGNPDGRLWTAVAYLVTLLVASLAVTSWRAGRMRTWTLSRLHPALTI</sequence>
<dbReference type="PANTHER" id="PTHR43077">
    <property type="entry name" value="TRANSPORT PERMEASE YVFS-RELATED"/>
    <property type="match status" value="1"/>
</dbReference>
<keyword evidence="4 5" id="KW-0472">Membrane</keyword>
<feature type="non-terminal residue" evidence="7">
    <location>
        <position position="1"/>
    </location>
</feature>
<feature type="transmembrane region" description="Helical" evidence="5">
    <location>
        <begin position="125"/>
        <end position="144"/>
    </location>
</feature>
<evidence type="ECO:0000256" key="3">
    <source>
        <dbReference type="ARBA" id="ARBA00022989"/>
    </source>
</evidence>
<evidence type="ECO:0000256" key="2">
    <source>
        <dbReference type="ARBA" id="ARBA00022692"/>
    </source>
</evidence>
<keyword evidence="2 5" id="KW-0812">Transmembrane</keyword>
<feature type="transmembrane region" description="Helical" evidence="5">
    <location>
        <begin position="94"/>
        <end position="118"/>
    </location>
</feature>
<protein>
    <submittedName>
        <fullName evidence="7">ABC transporter permease</fullName>
    </submittedName>
</protein>
<accession>A0ABX1JYN3</accession>
<feature type="transmembrane region" description="Helical" evidence="5">
    <location>
        <begin position="63"/>
        <end position="82"/>
    </location>
</feature>
<dbReference type="RefSeq" id="WP_168678556.1">
    <property type="nucleotide sequence ID" value="NZ_JAAXOY010000153.1"/>
</dbReference>
<keyword evidence="3 5" id="KW-1133">Transmembrane helix</keyword>
<dbReference type="InterPro" id="IPR051328">
    <property type="entry name" value="T7SS_ABC-Transporter"/>
</dbReference>
<evidence type="ECO:0000256" key="4">
    <source>
        <dbReference type="ARBA" id="ARBA00023136"/>
    </source>
</evidence>
<evidence type="ECO:0000259" key="6">
    <source>
        <dbReference type="Pfam" id="PF12698"/>
    </source>
</evidence>